<dbReference type="STRING" id="691883.A0A058Z7R1"/>
<comment type="function">
    <text evidence="4">Involved in cytoskeletal rearrangements required for phagocytosis of apoptotic cells and cell motility. Acts in association with DOCK1 and CRK. Was initially proposed to be required in complex with DOCK1 to activate Rac Rho small GTPases. May enhance the guanine nucleotide exchange factor (GEF) activity of DOCK1.</text>
</comment>
<dbReference type="OrthoDB" id="28413at2759"/>
<dbReference type="InterPro" id="IPR001849">
    <property type="entry name" value="PH_domain"/>
</dbReference>
<dbReference type="GO" id="GO:0017124">
    <property type="term" value="F:SH3 domain binding"/>
    <property type="evidence" value="ECO:0007669"/>
    <property type="project" value="UniProtKB-KW"/>
</dbReference>
<evidence type="ECO:0000256" key="3">
    <source>
        <dbReference type="ARBA" id="ARBA00023036"/>
    </source>
</evidence>
<keyword evidence="7" id="KW-1185">Reference proteome</keyword>
<dbReference type="GeneID" id="20528335"/>
<dbReference type="InterPro" id="IPR011993">
    <property type="entry name" value="PH-like_dom_sf"/>
</dbReference>
<dbReference type="SUPFAM" id="SSF50729">
    <property type="entry name" value="PH domain-like"/>
    <property type="match status" value="1"/>
</dbReference>
<dbReference type="Gene3D" id="1.25.10.10">
    <property type="entry name" value="Leucine-rich Repeat Variant"/>
    <property type="match status" value="1"/>
</dbReference>
<dbReference type="InterPro" id="IPR006816">
    <property type="entry name" value="ELMO_dom"/>
</dbReference>
<dbReference type="InterPro" id="IPR016024">
    <property type="entry name" value="ARM-type_fold"/>
</dbReference>
<dbReference type="PANTHER" id="PTHR12771:SF56">
    <property type="entry name" value="CED-12"/>
    <property type="match status" value="1"/>
</dbReference>
<dbReference type="GO" id="GO:0007015">
    <property type="term" value="P:actin filament organization"/>
    <property type="evidence" value="ECO:0007669"/>
    <property type="project" value="TreeGrafter"/>
</dbReference>
<evidence type="ECO:0000256" key="4">
    <source>
        <dbReference type="ARBA" id="ARBA00024863"/>
    </source>
</evidence>
<dbReference type="Gene3D" id="2.30.29.30">
    <property type="entry name" value="Pleckstrin-homology domain (PH domain)/Phosphotyrosine-binding domain (PTB)"/>
    <property type="match status" value="1"/>
</dbReference>
<dbReference type="AlphaFoldDB" id="A0A058Z7R1"/>
<dbReference type="Proteomes" id="UP000030693">
    <property type="component" value="Unassembled WGS sequence"/>
</dbReference>
<dbReference type="Pfam" id="PF11841">
    <property type="entry name" value="ELMO_ARM"/>
    <property type="match status" value="1"/>
</dbReference>
<dbReference type="Pfam" id="PF16457">
    <property type="entry name" value="PH_12"/>
    <property type="match status" value="1"/>
</dbReference>
<keyword evidence="1" id="KW-0053">Apoptosis</keyword>
<keyword evidence="2" id="KW-0581">Phagocytosis</keyword>
<proteinExistence type="predicted"/>
<dbReference type="GO" id="GO:0006909">
    <property type="term" value="P:phagocytosis"/>
    <property type="evidence" value="ECO:0007669"/>
    <property type="project" value="UniProtKB-KW"/>
</dbReference>
<dbReference type="Pfam" id="PF04727">
    <property type="entry name" value="ELMO_CED12"/>
    <property type="match status" value="1"/>
</dbReference>
<evidence type="ECO:0000259" key="5">
    <source>
        <dbReference type="PROSITE" id="PS51335"/>
    </source>
</evidence>
<evidence type="ECO:0000313" key="6">
    <source>
        <dbReference type="EMBL" id="KCV70151.1"/>
    </source>
</evidence>
<dbReference type="eggNOG" id="KOG2999">
    <property type="taxonomic scope" value="Eukaryota"/>
</dbReference>
<reference evidence="6" key="1">
    <citation type="submission" date="2013-04" db="EMBL/GenBank/DDBJ databases">
        <title>The Genome Sequence of Fonticula alba ATCC 38817.</title>
        <authorList>
            <consortium name="The Broad Institute Genomics Platform"/>
            <person name="Russ C."/>
            <person name="Cuomo C."/>
            <person name="Burger G."/>
            <person name="Gray M.W."/>
            <person name="Holland P.W.H."/>
            <person name="King N."/>
            <person name="Lang F.B.F."/>
            <person name="Roger A.J."/>
            <person name="Ruiz-Trillo I."/>
            <person name="Brown M."/>
            <person name="Walker B."/>
            <person name="Young S."/>
            <person name="Zeng Q."/>
            <person name="Gargeya S."/>
            <person name="Fitzgerald M."/>
            <person name="Haas B."/>
            <person name="Abouelleil A."/>
            <person name="Allen A.W."/>
            <person name="Alvarado L."/>
            <person name="Arachchi H.M."/>
            <person name="Berlin A.M."/>
            <person name="Chapman S.B."/>
            <person name="Gainer-Dewar J."/>
            <person name="Goldberg J."/>
            <person name="Griggs A."/>
            <person name="Gujja S."/>
            <person name="Hansen M."/>
            <person name="Howarth C."/>
            <person name="Imamovic A."/>
            <person name="Ireland A."/>
            <person name="Larimer J."/>
            <person name="McCowan C."/>
            <person name="Murphy C."/>
            <person name="Pearson M."/>
            <person name="Poon T.W."/>
            <person name="Priest M."/>
            <person name="Roberts A."/>
            <person name="Saif S."/>
            <person name="Shea T."/>
            <person name="Sisk P."/>
            <person name="Sykes S."/>
            <person name="Wortman J."/>
            <person name="Nusbaum C."/>
            <person name="Birren B."/>
        </authorList>
    </citation>
    <scope>NUCLEOTIDE SEQUENCE [LARGE SCALE GENOMIC DNA]</scope>
    <source>
        <strain evidence="6">ATCC 38817</strain>
    </source>
</reference>
<evidence type="ECO:0000256" key="1">
    <source>
        <dbReference type="ARBA" id="ARBA00022703"/>
    </source>
</evidence>
<dbReference type="GO" id="GO:0048870">
    <property type="term" value="P:cell motility"/>
    <property type="evidence" value="ECO:0007669"/>
    <property type="project" value="TreeGrafter"/>
</dbReference>
<evidence type="ECO:0000256" key="2">
    <source>
        <dbReference type="ARBA" id="ARBA00022907"/>
    </source>
</evidence>
<evidence type="ECO:0000313" key="7">
    <source>
        <dbReference type="Proteomes" id="UP000030693"/>
    </source>
</evidence>
<protein>
    <recommendedName>
        <fullName evidence="5">ELMO domain-containing protein</fullName>
    </recommendedName>
</protein>
<dbReference type="GO" id="GO:0005886">
    <property type="term" value="C:plasma membrane"/>
    <property type="evidence" value="ECO:0007669"/>
    <property type="project" value="TreeGrafter"/>
</dbReference>
<gene>
    <name evidence="6" type="ORF">H696_03610</name>
</gene>
<sequence length="726" mass="82568">MLINVRSGDERIQYSLDQNMMELGWIIDNLQPKFQQLDPKYKASDYVLAVQQAVTPASMDPSDTPAPSSTARRVPVEYLTNQNLQMHLREGVELLLLVSPTVQAIEAIAGLSDSDSKRIVFGLRQKFEDPLFTQGFVANDGVPVLLNIIRESVRNSLAYALESFLALIRNTDQGWDAIPYEIILNVLVPAVAATQVNICRPALAIAIKMVQSPHYGFQLFHKALKDSPQKAYQALVDRISERTETDSETRRNALILMNELHSAADGDELSEFGEVLQEHDFSKIILAIFEQSQSEYLTSELLRYQSNIYRDIVRRRNTQINKNNPQHSNILSNLLMGADIHYNQVQQLGFATDDLPSELQPVGLLGLQCMVHFSRTHKEYLTKFISEQAARTDGRRCGFGPASVEVVKALVENFQSAAEPNASKEPALLVFEDVYIWAMQLFLNLWGYMQANEADIPKVVQLVQTQLEYMRTVAWSTVDHYRFQLVNASFKEVQQRQLQNMEAGRDLLLKPTCRSLRDKIHKEVGDFVRNQRLQCMMNGSWFPVFAPRGGRQRNAFRFFRLSPNRRFLHYEDFSEILDSPPELPNLPKRVDLSDATDLALYSASPLFARNRGRVDDEPVDWMKWTFSVMGQEEGVSLVDFVAESQSQFSEWTDGFRILLGRTISSASGQIKETDDFINTLLDYELQLRLLEIRLGQVNIPNEAPLRPPPPPSLAFLPSPHDNAWAL</sequence>
<dbReference type="InterPro" id="IPR050868">
    <property type="entry name" value="ELMO_domain-containing"/>
</dbReference>
<dbReference type="SUPFAM" id="SSF48371">
    <property type="entry name" value="ARM repeat"/>
    <property type="match status" value="1"/>
</dbReference>
<name>A0A058Z7R1_FONAL</name>
<organism evidence="6">
    <name type="scientific">Fonticula alba</name>
    <name type="common">Slime mold</name>
    <dbReference type="NCBI Taxonomy" id="691883"/>
    <lineage>
        <taxon>Eukaryota</taxon>
        <taxon>Rotosphaerida</taxon>
        <taxon>Fonticulaceae</taxon>
        <taxon>Fonticula</taxon>
    </lineage>
</organism>
<dbReference type="GO" id="GO:0006915">
    <property type="term" value="P:apoptotic process"/>
    <property type="evidence" value="ECO:0007669"/>
    <property type="project" value="UniProtKB-KW"/>
</dbReference>
<dbReference type="PROSITE" id="PS51335">
    <property type="entry name" value="ELMO"/>
    <property type="match status" value="1"/>
</dbReference>
<dbReference type="PANTHER" id="PTHR12771">
    <property type="entry name" value="ENGULFMENT AND CELL MOTILITY"/>
    <property type="match status" value="1"/>
</dbReference>
<dbReference type="OMA" id="CPHMKDL"/>
<dbReference type="InterPro" id="IPR011989">
    <property type="entry name" value="ARM-like"/>
</dbReference>
<dbReference type="InterPro" id="IPR024574">
    <property type="entry name" value="ELMO_ARM"/>
</dbReference>
<dbReference type="RefSeq" id="XP_009495757.1">
    <property type="nucleotide sequence ID" value="XM_009497482.1"/>
</dbReference>
<accession>A0A058Z7R1</accession>
<feature type="domain" description="ELMO" evidence="5">
    <location>
        <begin position="304"/>
        <end position="471"/>
    </location>
</feature>
<dbReference type="EMBL" id="KB932205">
    <property type="protein sequence ID" value="KCV70151.1"/>
    <property type="molecule type" value="Genomic_DNA"/>
</dbReference>
<keyword evidence="3" id="KW-0729">SH3-binding</keyword>